<feature type="compositionally biased region" description="Basic and acidic residues" evidence="10">
    <location>
        <begin position="123"/>
        <end position="136"/>
    </location>
</feature>
<feature type="compositionally biased region" description="Polar residues" evidence="10">
    <location>
        <begin position="163"/>
        <end position="173"/>
    </location>
</feature>
<feature type="region of interest" description="Disordered" evidence="10">
    <location>
        <begin position="123"/>
        <end position="208"/>
    </location>
</feature>
<evidence type="ECO:0000259" key="12">
    <source>
        <dbReference type="PROSITE" id="PS52015"/>
    </source>
</evidence>
<keyword evidence="11" id="KW-0732">Signal</keyword>
<keyword evidence="4" id="KW-1003">Cell membrane</keyword>
<comment type="subcellular location">
    <subcellularLocation>
        <location evidence="1">Cell inner membrane</location>
        <topology evidence="1">Single-pass membrane protein</topology>
        <orientation evidence="1">Periplasmic side</orientation>
    </subcellularLocation>
</comment>
<dbReference type="NCBIfam" id="TIGR01352">
    <property type="entry name" value="tonB_Cterm"/>
    <property type="match status" value="1"/>
</dbReference>
<evidence type="ECO:0000256" key="2">
    <source>
        <dbReference type="ARBA" id="ARBA00006555"/>
    </source>
</evidence>
<gene>
    <name evidence="13" type="ORF">ENS64_02035</name>
</gene>
<feature type="domain" description="TonB C-terminal" evidence="12">
    <location>
        <begin position="194"/>
        <end position="290"/>
    </location>
</feature>
<evidence type="ECO:0000256" key="5">
    <source>
        <dbReference type="ARBA" id="ARBA00022519"/>
    </source>
</evidence>
<dbReference type="EMBL" id="DSVQ01000005">
    <property type="protein sequence ID" value="HGT38038.1"/>
    <property type="molecule type" value="Genomic_DNA"/>
</dbReference>
<feature type="signal peptide" evidence="11">
    <location>
        <begin position="1"/>
        <end position="24"/>
    </location>
</feature>
<keyword evidence="8" id="KW-1133">Transmembrane helix</keyword>
<organism evidence="13">
    <name type="scientific">Schlesneria paludicola</name>
    <dbReference type="NCBI Taxonomy" id="360056"/>
    <lineage>
        <taxon>Bacteria</taxon>
        <taxon>Pseudomonadati</taxon>
        <taxon>Planctomycetota</taxon>
        <taxon>Planctomycetia</taxon>
        <taxon>Planctomycetales</taxon>
        <taxon>Planctomycetaceae</taxon>
        <taxon>Schlesneria</taxon>
    </lineage>
</organism>
<dbReference type="InterPro" id="IPR006260">
    <property type="entry name" value="TonB/TolA_C"/>
</dbReference>
<keyword evidence="3" id="KW-0813">Transport</keyword>
<proteinExistence type="inferred from homology"/>
<protein>
    <submittedName>
        <fullName evidence="13">Energy transducer TonB</fullName>
    </submittedName>
</protein>
<evidence type="ECO:0000256" key="1">
    <source>
        <dbReference type="ARBA" id="ARBA00004383"/>
    </source>
</evidence>
<dbReference type="GO" id="GO:0055085">
    <property type="term" value="P:transmembrane transport"/>
    <property type="evidence" value="ECO:0007669"/>
    <property type="project" value="InterPro"/>
</dbReference>
<dbReference type="PANTHER" id="PTHR33446:SF2">
    <property type="entry name" value="PROTEIN TONB"/>
    <property type="match status" value="1"/>
</dbReference>
<evidence type="ECO:0000256" key="6">
    <source>
        <dbReference type="ARBA" id="ARBA00022692"/>
    </source>
</evidence>
<dbReference type="AlphaFoldDB" id="A0A7C4LKD6"/>
<keyword evidence="9" id="KW-0472">Membrane</keyword>
<evidence type="ECO:0000256" key="8">
    <source>
        <dbReference type="ARBA" id="ARBA00022989"/>
    </source>
</evidence>
<dbReference type="Pfam" id="PF03544">
    <property type="entry name" value="TonB_C"/>
    <property type="match status" value="1"/>
</dbReference>
<reference evidence="13" key="1">
    <citation type="journal article" date="2020" name="mSystems">
        <title>Genome- and Community-Level Interaction Insights into Carbon Utilization and Element Cycling Functions of Hydrothermarchaeota in Hydrothermal Sediment.</title>
        <authorList>
            <person name="Zhou Z."/>
            <person name="Liu Y."/>
            <person name="Xu W."/>
            <person name="Pan J."/>
            <person name="Luo Z.H."/>
            <person name="Li M."/>
        </authorList>
    </citation>
    <scope>NUCLEOTIDE SEQUENCE [LARGE SCALE GENOMIC DNA]</scope>
    <source>
        <strain evidence="13">SpSt-508</strain>
    </source>
</reference>
<evidence type="ECO:0000256" key="11">
    <source>
        <dbReference type="SAM" id="SignalP"/>
    </source>
</evidence>
<sequence>MRVRSACLLSACFHASLFWLIAVADDAWSPQFAVREGQAVNLATRAARRAAVPAVVDSRLHVEPPPIAMPLSDPLPDKPQWPAEPLESDLRPVVRPPVEELLRRRAQRSFAAAEVPLAERMVDSRLESSPESEGREVPPLMWGPIPETQLPTIEAPADRPVITSAQPAPTQPITDEGDASADRLPSQTVSGAQSEQLPIPLPKNPEPEYPEELLRQRIGGTVVLRVSVQADGTVGRVRVERSSGVAQLDAAAVTAVQRWRFEPARRWGVPVAIDVRVPITFTIRSPAARFTPNP</sequence>
<dbReference type="GO" id="GO:0015031">
    <property type="term" value="P:protein transport"/>
    <property type="evidence" value="ECO:0007669"/>
    <property type="project" value="UniProtKB-KW"/>
</dbReference>
<dbReference type="InterPro" id="IPR037682">
    <property type="entry name" value="TonB_C"/>
</dbReference>
<evidence type="ECO:0000313" key="13">
    <source>
        <dbReference type="EMBL" id="HGT38038.1"/>
    </source>
</evidence>
<keyword evidence="5" id="KW-0997">Cell inner membrane</keyword>
<keyword evidence="7" id="KW-0653">Protein transport</keyword>
<name>A0A7C4LKD6_9PLAN</name>
<accession>A0A7C4LKD6</accession>
<evidence type="ECO:0000256" key="7">
    <source>
        <dbReference type="ARBA" id="ARBA00022927"/>
    </source>
</evidence>
<evidence type="ECO:0000256" key="10">
    <source>
        <dbReference type="SAM" id="MobiDB-lite"/>
    </source>
</evidence>
<comment type="caution">
    <text evidence="13">The sequence shown here is derived from an EMBL/GenBank/DDBJ whole genome shotgun (WGS) entry which is preliminary data.</text>
</comment>
<dbReference type="PANTHER" id="PTHR33446">
    <property type="entry name" value="PROTEIN TONB-RELATED"/>
    <property type="match status" value="1"/>
</dbReference>
<dbReference type="PROSITE" id="PS52015">
    <property type="entry name" value="TONB_CTD"/>
    <property type="match status" value="1"/>
</dbReference>
<feature type="compositionally biased region" description="Polar residues" evidence="10">
    <location>
        <begin position="185"/>
        <end position="196"/>
    </location>
</feature>
<evidence type="ECO:0000256" key="4">
    <source>
        <dbReference type="ARBA" id="ARBA00022475"/>
    </source>
</evidence>
<evidence type="ECO:0000256" key="3">
    <source>
        <dbReference type="ARBA" id="ARBA00022448"/>
    </source>
</evidence>
<dbReference type="SUPFAM" id="SSF74653">
    <property type="entry name" value="TolA/TonB C-terminal domain"/>
    <property type="match status" value="1"/>
</dbReference>
<dbReference type="InterPro" id="IPR051045">
    <property type="entry name" value="TonB-dependent_transducer"/>
</dbReference>
<dbReference type="GO" id="GO:0031992">
    <property type="term" value="F:energy transducer activity"/>
    <property type="evidence" value="ECO:0007669"/>
    <property type="project" value="TreeGrafter"/>
</dbReference>
<feature type="chain" id="PRO_5027974942" evidence="11">
    <location>
        <begin position="25"/>
        <end position="294"/>
    </location>
</feature>
<dbReference type="GO" id="GO:0098797">
    <property type="term" value="C:plasma membrane protein complex"/>
    <property type="evidence" value="ECO:0007669"/>
    <property type="project" value="TreeGrafter"/>
</dbReference>
<evidence type="ECO:0000256" key="9">
    <source>
        <dbReference type="ARBA" id="ARBA00023136"/>
    </source>
</evidence>
<dbReference type="Gene3D" id="3.30.1150.10">
    <property type="match status" value="1"/>
</dbReference>
<keyword evidence="6" id="KW-0812">Transmembrane</keyword>
<comment type="similarity">
    <text evidence="2">Belongs to the TonB family.</text>
</comment>